<dbReference type="InterPro" id="IPR050312">
    <property type="entry name" value="IolE/XylAMocC-like"/>
</dbReference>
<evidence type="ECO:0000256" key="1">
    <source>
        <dbReference type="SAM" id="SignalP"/>
    </source>
</evidence>
<evidence type="ECO:0000313" key="4">
    <source>
        <dbReference type="Proteomes" id="UP000321121"/>
    </source>
</evidence>
<accession>A0ABQ0U144</accession>
<feature type="domain" description="Xylose isomerase-like TIM barrel" evidence="2">
    <location>
        <begin position="60"/>
        <end position="285"/>
    </location>
</feature>
<dbReference type="PANTHER" id="PTHR12110">
    <property type="entry name" value="HYDROXYPYRUVATE ISOMERASE"/>
    <property type="match status" value="1"/>
</dbReference>
<protein>
    <submittedName>
        <fullName evidence="3">Xylose isomerase</fullName>
    </submittedName>
</protein>
<keyword evidence="4" id="KW-1185">Reference proteome</keyword>
<name>A0ABQ0U144_9GAMM</name>
<evidence type="ECO:0000259" key="2">
    <source>
        <dbReference type="Pfam" id="PF01261"/>
    </source>
</evidence>
<reference evidence="3 4" key="1">
    <citation type="submission" date="2019-07" db="EMBL/GenBank/DDBJ databases">
        <title>Whole genome shotgun sequence of Halomonas halophila NBRC 102604.</title>
        <authorList>
            <person name="Hosoyama A."/>
            <person name="Uohara A."/>
            <person name="Ohji S."/>
            <person name="Ichikawa N."/>
        </authorList>
    </citation>
    <scope>NUCLEOTIDE SEQUENCE [LARGE SCALE GENOMIC DNA]</scope>
    <source>
        <strain evidence="3 4">NBRC 102604</strain>
    </source>
</reference>
<dbReference type="RefSeq" id="WP_146907777.1">
    <property type="nucleotide sequence ID" value="NZ_BJUS01000004.1"/>
</dbReference>
<evidence type="ECO:0000313" key="3">
    <source>
        <dbReference type="EMBL" id="GEK72062.1"/>
    </source>
</evidence>
<gene>
    <name evidence="3" type="ORF">HHA04nite_06060</name>
</gene>
<dbReference type="InterPro" id="IPR013022">
    <property type="entry name" value="Xyl_isomerase-like_TIM-brl"/>
</dbReference>
<feature type="chain" id="PRO_5047164024" evidence="1">
    <location>
        <begin position="34"/>
        <end position="293"/>
    </location>
</feature>
<dbReference type="Gene3D" id="3.20.20.150">
    <property type="entry name" value="Divalent-metal-dependent TIM barrel enzymes"/>
    <property type="match status" value="1"/>
</dbReference>
<dbReference type="Pfam" id="PF01261">
    <property type="entry name" value="AP_endonuc_2"/>
    <property type="match status" value="1"/>
</dbReference>
<dbReference type="Proteomes" id="UP000321121">
    <property type="component" value="Unassembled WGS sequence"/>
</dbReference>
<dbReference type="SUPFAM" id="SSF51658">
    <property type="entry name" value="Xylose isomerase-like"/>
    <property type="match status" value="1"/>
</dbReference>
<dbReference type="EMBL" id="BJUS01000004">
    <property type="protein sequence ID" value="GEK72062.1"/>
    <property type="molecule type" value="Genomic_DNA"/>
</dbReference>
<comment type="caution">
    <text evidence="3">The sequence shown here is derived from an EMBL/GenBank/DDBJ whole genome shotgun (WGS) entry which is preliminary data.</text>
</comment>
<feature type="signal peptide" evidence="1">
    <location>
        <begin position="1"/>
        <end position="33"/>
    </location>
</feature>
<dbReference type="PANTHER" id="PTHR12110:SF41">
    <property type="entry name" value="INOSOSE DEHYDRATASE"/>
    <property type="match status" value="1"/>
</dbReference>
<sequence>MHNNTTRPLAAFRPRTLLACLWAALALPGLAHAQSQDPAASPVAAQMYTLRDVGSLEQQFAAVERAGIASVELVGDQGVVAEEMNALLAEHELSVSSSHVPLDDLRHDLDDVVAFHRAIGNDTLVIPYLAEDERPDSAEGWRALGEEIGGLASRLAEDDMRLAYHNHDFEMRTFDGRTALEILLEAAGPEVMGEVDLAWVARGGQDPAEYLEHFDGRLFAIHAKDNAPAGTAEDQRGFAIIGQGVLDWDELLPAAREAGAEVYVIEHDQPKDAQAVLTEGNRFLEAALSAQAD</sequence>
<keyword evidence="1" id="KW-0732">Signal</keyword>
<organism evidence="3 4">
    <name type="scientific">Halomonas halophila</name>
    <dbReference type="NCBI Taxonomy" id="29573"/>
    <lineage>
        <taxon>Bacteria</taxon>
        <taxon>Pseudomonadati</taxon>
        <taxon>Pseudomonadota</taxon>
        <taxon>Gammaproteobacteria</taxon>
        <taxon>Oceanospirillales</taxon>
        <taxon>Halomonadaceae</taxon>
        <taxon>Halomonas</taxon>
    </lineage>
</organism>
<keyword evidence="3" id="KW-0413">Isomerase</keyword>
<dbReference type="InterPro" id="IPR036237">
    <property type="entry name" value="Xyl_isomerase-like_sf"/>
</dbReference>
<dbReference type="GO" id="GO:0016853">
    <property type="term" value="F:isomerase activity"/>
    <property type="evidence" value="ECO:0007669"/>
    <property type="project" value="UniProtKB-KW"/>
</dbReference>
<proteinExistence type="predicted"/>